<protein>
    <submittedName>
        <fullName evidence="3">Transporter substrate-binding domain-containing protein</fullName>
    </submittedName>
</protein>
<dbReference type="PANTHER" id="PTHR35936:SF19">
    <property type="entry name" value="AMINO-ACID-BINDING PROTEIN YXEM-RELATED"/>
    <property type="match status" value="1"/>
</dbReference>
<evidence type="ECO:0000259" key="2">
    <source>
        <dbReference type="SMART" id="SM00062"/>
    </source>
</evidence>
<accession>A0AAE3DZ82</accession>
<evidence type="ECO:0000256" key="1">
    <source>
        <dbReference type="ARBA" id="ARBA00022729"/>
    </source>
</evidence>
<dbReference type="RefSeq" id="WP_308456456.1">
    <property type="nucleotide sequence ID" value="NZ_JAJEQM010000009.1"/>
</dbReference>
<organism evidence="3 4">
    <name type="scientific">Hominilimicola fabiformis</name>
    <dbReference type="NCBI Taxonomy" id="2885356"/>
    <lineage>
        <taxon>Bacteria</taxon>
        <taxon>Bacillati</taxon>
        <taxon>Bacillota</taxon>
        <taxon>Clostridia</taxon>
        <taxon>Eubacteriales</taxon>
        <taxon>Oscillospiraceae</taxon>
        <taxon>Hominilimicola</taxon>
    </lineage>
</organism>
<keyword evidence="1" id="KW-0732">Signal</keyword>
<dbReference type="PANTHER" id="PTHR35936">
    <property type="entry name" value="MEMBRANE-BOUND LYTIC MUREIN TRANSGLYCOSYLASE F"/>
    <property type="match status" value="1"/>
</dbReference>
<reference evidence="3 4" key="1">
    <citation type="submission" date="2021-10" db="EMBL/GenBank/DDBJ databases">
        <title>Anaerobic single-cell dispensing facilitates the cultivation of human gut bacteria.</title>
        <authorList>
            <person name="Afrizal A."/>
        </authorList>
    </citation>
    <scope>NUCLEOTIDE SEQUENCE [LARGE SCALE GENOMIC DNA]</scope>
    <source>
        <strain evidence="3 4">CLA-AA-H232</strain>
    </source>
</reference>
<dbReference type="AlphaFoldDB" id="A0AAE3DZ82"/>
<dbReference type="Pfam" id="PF00497">
    <property type="entry name" value="SBP_bac_3"/>
    <property type="match status" value="1"/>
</dbReference>
<feature type="domain" description="Solute-binding protein family 3/N-terminal" evidence="2">
    <location>
        <begin position="39"/>
        <end position="262"/>
    </location>
</feature>
<evidence type="ECO:0000313" key="3">
    <source>
        <dbReference type="EMBL" id="MCC2210703.1"/>
    </source>
</evidence>
<proteinExistence type="predicted"/>
<dbReference type="PROSITE" id="PS51257">
    <property type="entry name" value="PROKAR_LIPOPROTEIN"/>
    <property type="match status" value="1"/>
</dbReference>
<name>A0AAE3DZ82_9FIRM</name>
<dbReference type="Proteomes" id="UP001198242">
    <property type="component" value="Unassembled WGS sequence"/>
</dbReference>
<keyword evidence="4" id="KW-1185">Reference proteome</keyword>
<dbReference type="Gene3D" id="3.40.190.10">
    <property type="entry name" value="Periplasmic binding protein-like II"/>
    <property type="match status" value="2"/>
</dbReference>
<dbReference type="SUPFAM" id="SSF53850">
    <property type="entry name" value="Periplasmic binding protein-like II"/>
    <property type="match status" value="1"/>
</dbReference>
<dbReference type="SMART" id="SM00062">
    <property type="entry name" value="PBPb"/>
    <property type="match status" value="1"/>
</dbReference>
<dbReference type="InterPro" id="IPR001638">
    <property type="entry name" value="Solute-binding_3/MltF_N"/>
</dbReference>
<dbReference type="EMBL" id="JAJEQM010000009">
    <property type="protein sequence ID" value="MCC2210703.1"/>
    <property type="molecule type" value="Genomic_DNA"/>
</dbReference>
<sequence>MGGKRSIISLIIVCLIGCMLCGCDKKQDTEKEIGKNAPKIVVGSDNYPPFNYIDENGKPTGIDVDIATEAFKRLGYRVEFVNIEWEDKKNLVENGDIDCIWGCFSIKGRENDYKWTKPYMVSRQVVAVNKSSNIYSLSDLEGKIIAVQSTTKPEEIFLNRTDSKIPEVKEVFSVEDREQIYKYLGKGYVDAISAHETAIRQYMQDYDMDYRILDESIFVTGIGAAFAINDDRGIEEKLSEKFDEMQKDGTMEIIVSKYLSNAYKYLEVDSLE</sequence>
<evidence type="ECO:0000313" key="4">
    <source>
        <dbReference type="Proteomes" id="UP001198242"/>
    </source>
</evidence>
<gene>
    <name evidence="3" type="ORF">LKE05_07855</name>
</gene>
<comment type="caution">
    <text evidence="3">The sequence shown here is derived from an EMBL/GenBank/DDBJ whole genome shotgun (WGS) entry which is preliminary data.</text>
</comment>